<dbReference type="Proteomes" id="UP001198893">
    <property type="component" value="Unassembled WGS sequence"/>
</dbReference>
<name>A0AAW4WJ85_9FIRM</name>
<reference evidence="2" key="1">
    <citation type="submission" date="2021-10" db="EMBL/GenBank/DDBJ databases">
        <title>Anaerobic single-cell dispensing facilitates the cultivation of human gut bacteria.</title>
        <authorList>
            <person name="Afrizal A."/>
        </authorList>
    </citation>
    <scope>NUCLEOTIDE SEQUENCE</scope>
    <source>
        <strain evidence="2">CLA-AA-H204</strain>
    </source>
</reference>
<organism evidence="2 3">
    <name type="scientific">Roseburia amylophila</name>
    <dbReference type="NCBI Taxonomy" id="2981794"/>
    <lineage>
        <taxon>Bacteria</taxon>
        <taxon>Bacillati</taxon>
        <taxon>Bacillota</taxon>
        <taxon>Clostridia</taxon>
        <taxon>Lachnospirales</taxon>
        <taxon>Lachnospiraceae</taxon>
        <taxon>Roseburia</taxon>
    </lineage>
</organism>
<evidence type="ECO:0008006" key="4">
    <source>
        <dbReference type="Google" id="ProtNLM"/>
    </source>
</evidence>
<evidence type="ECO:0000256" key="1">
    <source>
        <dbReference type="SAM" id="MobiDB-lite"/>
    </source>
</evidence>
<evidence type="ECO:0000313" key="3">
    <source>
        <dbReference type="Proteomes" id="UP001198893"/>
    </source>
</evidence>
<protein>
    <recommendedName>
        <fullName evidence="4">Acyltransferase, WS/DGAT/MGAT</fullName>
    </recommendedName>
</protein>
<accession>A0AAW4WJ85</accession>
<dbReference type="EMBL" id="JAJEQW010000009">
    <property type="protein sequence ID" value="MCC2242502.1"/>
    <property type="molecule type" value="Genomic_DNA"/>
</dbReference>
<evidence type="ECO:0000313" key="2">
    <source>
        <dbReference type="EMBL" id="MCC2242502.1"/>
    </source>
</evidence>
<proteinExistence type="predicted"/>
<gene>
    <name evidence="2" type="ORF">LKD47_09360</name>
</gene>
<dbReference type="AlphaFoldDB" id="A0AAW4WJ85"/>
<comment type="caution">
    <text evidence="2">The sequence shown here is derived from an EMBL/GenBank/DDBJ whole genome shotgun (WGS) entry which is preliminary data.</text>
</comment>
<feature type="region of interest" description="Disordered" evidence="1">
    <location>
        <begin position="1"/>
        <end position="64"/>
    </location>
</feature>
<sequence>MSKEEKKLRQQNKEKIKQEKAAAKAESKQEKQAVKEQSRHEKAASKELEKQEKQQRKAEDNKRRHTDIKWDRLDNTAHLFPVIAGEAMSNVYRIAVTLKEEVQPEYLQQALDIVLPKFPGFNLRLRQGIFWYYFEENGKSAPRVQEERHFPCRFIRQNKNHSYLFRVTYYKCRINLEVFHVLTDGMGGINFLKELTYQYLRLVHPELKEKLGDKLSSDTSMNREDSFLKNYKHSYAKGYKTKKAYLIKGEKLRTDEFGVIHGFVKIPALKEVCHKYGVSINEYLVAAFAYSVYREYLHGMPDKRPIRVAVPVNLRPYFNSITTKNFFTVVSAEFEPVEDSYTFEEVLKITTESLHQQINKEHLEELFSYNVSNEKLLVARAVPLFLKNIAMRYVYTSAALANTSTVTNIGNVKVEEDYQPYIKMFYAFLAMSKGQNIKGTICSYQDTLAFTFSSVLKDTSLQRGFFRKLSEDGLNVEIESNGVYYE</sequence>
<dbReference type="RefSeq" id="WP_227710261.1">
    <property type="nucleotide sequence ID" value="NZ_JAJEQW010000009.1"/>
</dbReference>